<sequence length="1150" mass="118638">MASSLWLDERRTALRAHVAQLVSALTGLNPACENFAIASTFAVDNLLHHSFLDDARADAMLTAAERLGSVAERLEQHSRLERAAAVRQSARALLVCPAGPQRVALAHAASTLYELSDMTAMLLRRPLARAPAAPAALDEREEAWSGTESDARSEHAPSESASEASQQLSDASTDQPSPALLGGEADASNDGARARAARALRAHTAHGTATAVAVVRASVVPLPDALRSEHERWARATARARVDLVRTLTAARSARGGAQGEGEGEGEGEGCGEHGGFDGTGAGEAAPGCALAACTASAVRALHARAEHQLVRDALGALTHALGAALADEAAAERERRAREAGRSSAPTGARVADAGGAMRVALHGLALPLVSTGALDAALAPLLELHARAVHVQAFVRHALRDGGTAPLTVRAFAARLAASLCGLERDLASAQQYDGARGGRAGERPAARARAAVNAQRAAPSVLTLAAGARWREWRLLLCWTCRVLRAIGFSVGASGRPSLRAPRARRARRAPPRATRTFDARLDSAASAERGAQAVAAQAGRDVASESEGESEGDSEGEGEGGDGRGRARAAVARGWSEGAALVSSLLDALGAEASALEASAEGPLRDAALSLHACALAAYARVLDGWLSRGELADPHAELLVYRSARAHELSGRAHWQLSYALRPAACAPLLYAQLGAHVLAAGRAARALRLLPAAARAVPASAPLGDTRETAPTAAALAARGDTASADADAEAARLQGESDAALARLRALTATRAAPRGSERSSVPARAGGEPLTGVRTPPADEHSPEPLAHVARGSSGGEAQPSSAALDGTPHAPPMRSVPRLEQLAAESARMRRSLDARALAYDAEPLVRPRRQHRSPAGGLCDARARDARALAPAAPRPGQDAASSRGAAAPAARGGLGARRAAASASRAAALRLALRQLADARGVQLVRLLCSRFGMAECTLRLHDVALARHVDLLSPLIPAATKLYLAHALRAGGARASAPAPADVDTRMLLDLPPAATCMAVGSLPVMVTVPAPAEPTADAPARDVNLGLSVGWPANMLVDDGALVRYSRVTALLLRLQCARHALAAPGAFAGTADARVRIPLDLPERAVQLLRWRLAHALAALHAHLATTIVGTLHDRFEADIAEASSLDQLLGAARNA</sequence>
<dbReference type="Pfam" id="PF04130">
    <property type="entry name" value="GCP_C_terminal"/>
    <property type="match status" value="1"/>
</dbReference>
<comment type="subcellular location">
    <subcellularLocation>
        <location evidence="1">Cytoplasm</location>
        <location evidence="1">Cytoskeleton</location>
    </subcellularLocation>
</comment>
<feature type="region of interest" description="Disordered" evidence="6">
    <location>
        <begin position="757"/>
        <end position="823"/>
    </location>
</feature>
<dbReference type="OrthoDB" id="10681070at2759"/>
<dbReference type="GO" id="GO:0051225">
    <property type="term" value="P:spindle assembly"/>
    <property type="evidence" value="ECO:0007669"/>
    <property type="project" value="TreeGrafter"/>
</dbReference>
<protein>
    <recommendedName>
        <fullName evidence="11">Spindle pole body component</fullName>
    </recommendedName>
</protein>
<dbReference type="GO" id="GO:0031122">
    <property type="term" value="P:cytoplasmic microtubule organization"/>
    <property type="evidence" value="ECO:0007669"/>
    <property type="project" value="TreeGrafter"/>
</dbReference>
<feature type="compositionally biased region" description="Low complexity" evidence="6">
    <location>
        <begin position="526"/>
        <end position="545"/>
    </location>
</feature>
<keyword evidence="4" id="KW-0493">Microtubule</keyword>
<feature type="compositionally biased region" description="Low complexity" evidence="6">
    <location>
        <begin position="158"/>
        <end position="172"/>
    </location>
</feature>
<feature type="domain" description="Gamma tubulin complex component C-terminal" evidence="7">
    <location>
        <begin position="1038"/>
        <end position="1146"/>
    </location>
</feature>
<dbReference type="EMBL" id="JAGTXO010000002">
    <property type="protein sequence ID" value="KAG8469687.1"/>
    <property type="molecule type" value="Genomic_DNA"/>
</dbReference>
<dbReference type="PANTHER" id="PTHR19302">
    <property type="entry name" value="GAMMA TUBULIN COMPLEX PROTEIN"/>
    <property type="match status" value="1"/>
</dbReference>
<evidence type="ECO:0000256" key="2">
    <source>
        <dbReference type="ARBA" id="ARBA00010337"/>
    </source>
</evidence>
<evidence type="ECO:0000256" key="4">
    <source>
        <dbReference type="ARBA" id="ARBA00022701"/>
    </source>
</evidence>
<dbReference type="GO" id="GO:0000278">
    <property type="term" value="P:mitotic cell cycle"/>
    <property type="evidence" value="ECO:0007669"/>
    <property type="project" value="TreeGrafter"/>
</dbReference>
<dbReference type="InterPro" id="IPR059169">
    <property type="entry name" value="GCP5_N_ext"/>
</dbReference>
<keyword evidence="10" id="KW-1185">Reference proteome</keyword>
<dbReference type="AlphaFoldDB" id="A0A8J6CCA6"/>
<evidence type="ECO:0000256" key="6">
    <source>
        <dbReference type="SAM" id="MobiDB-lite"/>
    </source>
</evidence>
<dbReference type="Proteomes" id="UP000751190">
    <property type="component" value="Unassembled WGS sequence"/>
</dbReference>
<evidence type="ECO:0008006" key="11">
    <source>
        <dbReference type="Google" id="ProtNLM"/>
    </source>
</evidence>
<dbReference type="CDD" id="cd22572">
    <property type="entry name" value="GCP5_NTD"/>
    <property type="match status" value="1"/>
</dbReference>
<dbReference type="InterPro" id="IPR040457">
    <property type="entry name" value="GCP_C"/>
</dbReference>
<reference evidence="9" key="1">
    <citation type="submission" date="2021-05" db="EMBL/GenBank/DDBJ databases">
        <title>The genome of the haptophyte Pavlova lutheri (Diacronema luteri, Pavlovales) - a model for lipid biosynthesis in eukaryotic algae.</title>
        <authorList>
            <person name="Hulatt C.J."/>
            <person name="Posewitz M.C."/>
        </authorList>
    </citation>
    <scope>NUCLEOTIDE SEQUENCE</scope>
    <source>
        <strain evidence="9">NIVA-4/92</strain>
    </source>
</reference>
<comment type="caution">
    <text evidence="9">The sequence shown here is derived from an EMBL/GenBank/DDBJ whole genome shotgun (WGS) entry which is preliminary data.</text>
</comment>
<name>A0A8J6CCA6_DIALT</name>
<evidence type="ECO:0000256" key="1">
    <source>
        <dbReference type="ARBA" id="ARBA00004245"/>
    </source>
</evidence>
<dbReference type="GO" id="GO:0000922">
    <property type="term" value="C:spindle pole"/>
    <property type="evidence" value="ECO:0007669"/>
    <property type="project" value="InterPro"/>
</dbReference>
<evidence type="ECO:0000313" key="10">
    <source>
        <dbReference type="Proteomes" id="UP000751190"/>
    </source>
</evidence>
<evidence type="ECO:0000259" key="7">
    <source>
        <dbReference type="Pfam" id="PF04130"/>
    </source>
</evidence>
<dbReference type="Gene3D" id="1.20.120.1900">
    <property type="entry name" value="Gamma-tubulin complex, C-terminal domain"/>
    <property type="match status" value="1"/>
</dbReference>
<feature type="compositionally biased region" description="Acidic residues" evidence="6">
    <location>
        <begin position="548"/>
        <end position="564"/>
    </location>
</feature>
<keyword evidence="3" id="KW-0963">Cytoplasm</keyword>
<feature type="compositionally biased region" description="Basic residues" evidence="6">
    <location>
        <begin position="505"/>
        <end position="514"/>
    </location>
</feature>
<comment type="similarity">
    <text evidence="2">Belongs to the TUBGCP family.</text>
</comment>
<feature type="domain" description="Gamma tubulin complex component protein N-terminal" evidence="8">
    <location>
        <begin position="582"/>
        <end position="696"/>
    </location>
</feature>
<dbReference type="GO" id="GO:0005874">
    <property type="term" value="C:microtubule"/>
    <property type="evidence" value="ECO:0007669"/>
    <property type="project" value="UniProtKB-KW"/>
</dbReference>
<dbReference type="PANTHER" id="PTHR19302:SF59">
    <property type="entry name" value="HYPOTHETICAL GAMMA-TUBULIN COMPLEX"/>
    <property type="match status" value="1"/>
</dbReference>
<proteinExistence type="inferred from homology"/>
<dbReference type="Pfam" id="PF17681">
    <property type="entry name" value="GCP_N_terminal"/>
    <property type="match status" value="1"/>
</dbReference>
<accession>A0A8J6CCA6</accession>
<evidence type="ECO:0000256" key="5">
    <source>
        <dbReference type="ARBA" id="ARBA00023212"/>
    </source>
</evidence>
<feature type="region of interest" description="Disordered" evidence="6">
    <location>
        <begin position="133"/>
        <end position="200"/>
    </location>
</feature>
<keyword evidence="5" id="KW-0206">Cytoskeleton</keyword>
<dbReference type="GO" id="GO:0043015">
    <property type="term" value="F:gamma-tubulin binding"/>
    <property type="evidence" value="ECO:0007669"/>
    <property type="project" value="InterPro"/>
</dbReference>
<feature type="region of interest" description="Disordered" evidence="6">
    <location>
        <begin position="499"/>
        <end position="572"/>
    </location>
</feature>
<dbReference type="InterPro" id="IPR042241">
    <property type="entry name" value="GCP_C_sf"/>
</dbReference>
<evidence type="ECO:0000256" key="3">
    <source>
        <dbReference type="ARBA" id="ARBA00022490"/>
    </source>
</evidence>
<evidence type="ECO:0000313" key="9">
    <source>
        <dbReference type="EMBL" id="KAG8469687.1"/>
    </source>
</evidence>
<dbReference type="GO" id="GO:0007020">
    <property type="term" value="P:microtubule nucleation"/>
    <property type="evidence" value="ECO:0007669"/>
    <property type="project" value="InterPro"/>
</dbReference>
<dbReference type="InterPro" id="IPR041470">
    <property type="entry name" value="GCP_N"/>
</dbReference>
<gene>
    <name evidence="9" type="ORF">KFE25_006142</name>
</gene>
<organism evidence="9 10">
    <name type="scientific">Diacronema lutheri</name>
    <name type="common">Unicellular marine alga</name>
    <name type="synonym">Monochrysis lutheri</name>
    <dbReference type="NCBI Taxonomy" id="2081491"/>
    <lineage>
        <taxon>Eukaryota</taxon>
        <taxon>Haptista</taxon>
        <taxon>Haptophyta</taxon>
        <taxon>Pavlovophyceae</taxon>
        <taxon>Pavlovales</taxon>
        <taxon>Pavlovaceae</taxon>
        <taxon>Diacronema</taxon>
    </lineage>
</organism>
<dbReference type="InterPro" id="IPR007259">
    <property type="entry name" value="GCP"/>
</dbReference>
<dbReference type="GO" id="GO:0051011">
    <property type="term" value="F:microtubule minus-end binding"/>
    <property type="evidence" value="ECO:0007669"/>
    <property type="project" value="TreeGrafter"/>
</dbReference>
<evidence type="ECO:0000259" key="8">
    <source>
        <dbReference type="Pfam" id="PF17681"/>
    </source>
</evidence>
<dbReference type="GO" id="GO:0051321">
    <property type="term" value="P:meiotic cell cycle"/>
    <property type="evidence" value="ECO:0007669"/>
    <property type="project" value="TreeGrafter"/>
</dbReference>
<feature type="region of interest" description="Disordered" evidence="6">
    <location>
        <begin position="253"/>
        <end position="275"/>
    </location>
</feature>
<dbReference type="GO" id="GO:0000930">
    <property type="term" value="C:gamma-tubulin complex"/>
    <property type="evidence" value="ECO:0007669"/>
    <property type="project" value="TreeGrafter"/>
</dbReference>